<keyword evidence="14" id="KW-0961">Cell wall biogenesis/degradation</keyword>
<dbReference type="KEGG" id="vbl:L21SP4_00471"/>
<feature type="transmembrane region" description="Helical" evidence="14">
    <location>
        <begin position="117"/>
        <end position="135"/>
    </location>
</feature>
<dbReference type="PANTHER" id="PTHR30622:SF2">
    <property type="entry name" value="UNDECAPRENYL-DIPHOSPHATASE"/>
    <property type="match status" value="1"/>
</dbReference>
<reference evidence="15 16" key="2">
    <citation type="journal article" date="2016" name="ISME J.">
        <title>Characterization of the first cultured representative of Verrucomicrobia subdivision 5 indicates the proposal of a novel phylum.</title>
        <authorList>
            <person name="Spring S."/>
            <person name="Bunk B."/>
            <person name="Sproer C."/>
            <person name="Schumann P."/>
            <person name="Rohde M."/>
            <person name="Tindall B.J."/>
            <person name="Klenk H.P."/>
        </authorList>
    </citation>
    <scope>NUCLEOTIDE SEQUENCE [LARGE SCALE GENOMIC DNA]</scope>
    <source>
        <strain evidence="15 16">L21-Fru-AB</strain>
    </source>
</reference>
<dbReference type="PATRIC" id="fig|1609981.3.peg.497"/>
<feature type="transmembrane region" description="Helical" evidence="14">
    <location>
        <begin position="87"/>
        <end position="105"/>
    </location>
</feature>
<evidence type="ECO:0000256" key="1">
    <source>
        <dbReference type="ARBA" id="ARBA00004651"/>
    </source>
</evidence>
<evidence type="ECO:0000256" key="6">
    <source>
        <dbReference type="ARBA" id="ARBA00022692"/>
    </source>
</evidence>
<dbReference type="Proteomes" id="UP000035268">
    <property type="component" value="Chromosome"/>
</dbReference>
<dbReference type="HAMAP" id="MF_01006">
    <property type="entry name" value="Undec_diphosphatase"/>
    <property type="match status" value="1"/>
</dbReference>
<evidence type="ECO:0000256" key="9">
    <source>
        <dbReference type="ARBA" id="ARBA00023136"/>
    </source>
</evidence>
<sequence>MTILQILVLALIQGITEFIPISSSGHLVLVRQMMHWSDEGGVLLDTVLHAGSLLAILVYFHHDWWSMLRALLRPARMTAEDRGHRKTLRMLILATLPVVLAGPYLYSRMADVRHGHIVGAVMLSCAFCFIFAEYWKRSRPPGIGWKTALAMGIAQIFALFPGASRSGLTTSTGVLCGKARTESARFAFMMAVPAILGAMVFQVFKLFDGSMDGLPLLPLLAGFAVCFLVSMACIHFLLRFFRRHTLSTFAVYLFAVGNLILALEIGF</sequence>
<evidence type="ECO:0000256" key="8">
    <source>
        <dbReference type="ARBA" id="ARBA00022989"/>
    </source>
</evidence>
<evidence type="ECO:0000256" key="11">
    <source>
        <dbReference type="ARBA" id="ARBA00032707"/>
    </source>
</evidence>
<evidence type="ECO:0000313" key="16">
    <source>
        <dbReference type="Proteomes" id="UP000035268"/>
    </source>
</evidence>
<evidence type="ECO:0000313" key="15">
    <source>
        <dbReference type="EMBL" id="AKJ63751.1"/>
    </source>
</evidence>
<evidence type="ECO:0000256" key="10">
    <source>
        <dbReference type="ARBA" id="ARBA00023251"/>
    </source>
</evidence>
<keyword evidence="10 14" id="KW-0046">Antibiotic resistance</keyword>
<comment type="miscellaneous">
    <text evidence="14">Bacitracin is thought to be involved in the inhibition of peptidoglycan synthesis by sequestering undecaprenyl diphosphate, thereby reducing the pool of lipid carrier available.</text>
</comment>
<evidence type="ECO:0000256" key="5">
    <source>
        <dbReference type="ARBA" id="ARBA00022475"/>
    </source>
</evidence>
<organism evidence="15 16">
    <name type="scientific">Kiritimatiella glycovorans</name>
    <dbReference type="NCBI Taxonomy" id="1307763"/>
    <lineage>
        <taxon>Bacteria</taxon>
        <taxon>Pseudomonadati</taxon>
        <taxon>Kiritimatiellota</taxon>
        <taxon>Kiritimatiellia</taxon>
        <taxon>Kiritimatiellales</taxon>
        <taxon>Kiritimatiellaceae</taxon>
        <taxon>Kiritimatiella</taxon>
    </lineage>
</organism>
<name>A0A0G3EB77_9BACT</name>
<dbReference type="EMBL" id="CP010904">
    <property type="protein sequence ID" value="AKJ63751.1"/>
    <property type="molecule type" value="Genomic_DNA"/>
</dbReference>
<feature type="transmembrane region" description="Helical" evidence="14">
    <location>
        <begin position="48"/>
        <end position="66"/>
    </location>
</feature>
<dbReference type="OrthoDB" id="9808289at2"/>
<dbReference type="AlphaFoldDB" id="A0A0G3EB77"/>
<evidence type="ECO:0000256" key="13">
    <source>
        <dbReference type="ARBA" id="ARBA00047594"/>
    </source>
</evidence>
<evidence type="ECO:0000256" key="12">
    <source>
        <dbReference type="ARBA" id="ARBA00032932"/>
    </source>
</evidence>
<reference evidence="16" key="1">
    <citation type="submission" date="2015-02" db="EMBL/GenBank/DDBJ databases">
        <title>Description and complete genome sequence of the first cultured representative of the subdivision 5 of the Verrucomicrobia phylum.</title>
        <authorList>
            <person name="Spring S."/>
            <person name="Bunk B."/>
            <person name="Sproer C."/>
            <person name="Klenk H.-P."/>
        </authorList>
    </citation>
    <scope>NUCLEOTIDE SEQUENCE [LARGE SCALE GENOMIC DNA]</scope>
    <source>
        <strain evidence="16">L21-Fru-AB</strain>
    </source>
</reference>
<keyword evidence="6 14" id="KW-0812">Transmembrane</keyword>
<dbReference type="EC" id="3.6.1.27" evidence="3 14"/>
<keyword evidence="14" id="KW-0133">Cell shape</keyword>
<gene>
    <name evidence="14 15" type="primary">uppP</name>
    <name evidence="15" type="ORF">L21SP4_00471</name>
</gene>
<keyword evidence="14" id="KW-0573">Peptidoglycan synthesis</keyword>
<keyword evidence="16" id="KW-1185">Reference proteome</keyword>
<evidence type="ECO:0000256" key="7">
    <source>
        <dbReference type="ARBA" id="ARBA00022801"/>
    </source>
</evidence>
<comment type="function">
    <text evidence="14">Catalyzes the dephosphorylation of undecaprenyl diphosphate (UPP). Confers resistance to bacitracin.</text>
</comment>
<keyword evidence="7 14" id="KW-0378">Hydrolase</keyword>
<evidence type="ECO:0000256" key="3">
    <source>
        <dbReference type="ARBA" id="ARBA00012374"/>
    </source>
</evidence>
<feature type="transmembrane region" description="Helical" evidence="14">
    <location>
        <begin position="216"/>
        <end position="238"/>
    </location>
</feature>
<evidence type="ECO:0000256" key="4">
    <source>
        <dbReference type="ARBA" id="ARBA00021581"/>
    </source>
</evidence>
<feature type="transmembrane region" description="Helical" evidence="14">
    <location>
        <begin position="184"/>
        <end position="204"/>
    </location>
</feature>
<dbReference type="GO" id="GO:0009252">
    <property type="term" value="P:peptidoglycan biosynthetic process"/>
    <property type="evidence" value="ECO:0007669"/>
    <property type="project" value="UniProtKB-KW"/>
</dbReference>
<dbReference type="PANTHER" id="PTHR30622">
    <property type="entry name" value="UNDECAPRENYL-DIPHOSPHATASE"/>
    <property type="match status" value="1"/>
</dbReference>
<comment type="subcellular location">
    <subcellularLocation>
        <location evidence="1 14">Cell membrane</location>
        <topology evidence="1 14">Multi-pass membrane protein</topology>
    </subcellularLocation>
</comment>
<evidence type="ECO:0000256" key="2">
    <source>
        <dbReference type="ARBA" id="ARBA00010621"/>
    </source>
</evidence>
<dbReference type="GO" id="GO:0005886">
    <property type="term" value="C:plasma membrane"/>
    <property type="evidence" value="ECO:0007669"/>
    <property type="project" value="UniProtKB-SubCell"/>
</dbReference>
<proteinExistence type="inferred from homology"/>
<protein>
    <recommendedName>
        <fullName evidence="4 14">Undecaprenyl-diphosphatase</fullName>
        <ecNumber evidence="3 14">3.6.1.27</ecNumber>
    </recommendedName>
    <alternativeName>
        <fullName evidence="12 14">Bacitracin resistance protein</fullName>
    </alternativeName>
    <alternativeName>
        <fullName evidence="11 14">Undecaprenyl pyrophosphate phosphatase</fullName>
    </alternativeName>
</protein>
<keyword evidence="5 14" id="KW-1003">Cell membrane</keyword>
<evidence type="ECO:0000256" key="14">
    <source>
        <dbReference type="HAMAP-Rule" id="MF_01006"/>
    </source>
</evidence>
<dbReference type="InterPro" id="IPR003824">
    <property type="entry name" value="UppP"/>
</dbReference>
<dbReference type="Pfam" id="PF02673">
    <property type="entry name" value="BacA"/>
    <property type="match status" value="1"/>
</dbReference>
<accession>A0A0G3EB77</accession>
<dbReference type="GO" id="GO:0071555">
    <property type="term" value="P:cell wall organization"/>
    <property type="evidence" value="ECO:0007669"/>
    <property type="project" value="UniProtKB-KW"/>
</dbReference>
<dbReference type="GO" id="GO:0050380">
    <property type="term" value="F:undecaprenyl-diphosphatase activity"/>
    <property type="evidence" value="ECO:0007669"/>
    <property type="project" value="UniProtKB-UniRule"/>
</dbReference>
<dbReference type="GO" id="GO:0008360">
    <property type="term" value="P:regulation of cell shape"/>
    <property type="evidence" value="ECO:0007669"/>
    <property type="project" value="UniProtKB-KW"/>
</dbReference>
<dbReference type="STRING" id="1307763.L21SP4_00471"/>
<comment type="similarity">
    <text evidence="2 14">Belongs to the UppP family.</text>
</comment>
<dbReference type="RefSeq" id="WP_052881152.1">
    <property type="nucleotide sequence ID" value="NZ_CP010904.1"/>
</dbReference>
<keyword evidence="9 14" id="KW-0472">Membrane</keyword>
<dbReference type="GO" id="GO:0046677">
    <property type="term" value="P:response to antibiotic"/>
    <property type="evidence" value="ECO:0007669"/>
    <property type="project" value="UniProtKB-UniRule"/>
</dbReference>
<comment type="catalytic activity">
    <reaction evidence="13 14">
        <text>di-trans,octa-cis-undecaprenyl diphosphate + H2O = di-trans,octa-cis-undecaprenyl phosphate + phosphate + H(+)</text>
        <dbReference type="Rhea" id="RHEA:28094"/>
        <dbReference type="ChEBI" id="CHEBI:15377"/>
        <dbReference type="ChEBI" id="CHEBI:15378"/>
        <dbReference type="ChEBI" id="CHEBI:43474"/>
        <dbReference type="ChEBI" id="CHEBI:58405"/>
        <dbReference type="ChEBI" id="CHEBI:60392"/>
        <dbReference type="EC" id="3.6.1.27"/>
    </reaction>
</comment>
<keyword evidence="8 14" id="KW-1133">Transmembrane helix</keyword>
<feature type="transmembrane region" description="Helical" evidence="14">
    <location>
        <begin position="244"/>
        <end position="263"/>
    </location>
</feature>